<organism evidence="1 2">
    <name type="scientific">Prunus yedoensis var. nudiflora</name>
    <dbReference type="NCBI Taxonomy" id="2094558"/>
    <lineage>
        <taxon>Eukaryota</taxon>
        <taxon>Viridiplantae</taxon>
        <taxon>Streptophyta</taxon>
        <taxon>Embryophyta</taxon>
        <taxon>Tracheophyta</taxon>
        <taxon>Spermatophyta</taxon>
        <taxon>Magnoliopsida</taxon>
        <taxon>eudicotyledons</taxon>
        <taxon>Gunneridae</taxon>
        <taxon>Pentapetalae</taxon>
        <taxon>rosids</taxon>
        <taxon>fabids</taxon>
        <taxon>Rosales</taxon>
        <taxon>Rosaceae</taxon>
        <taxon>Amygdaloideae</taxon>
        <taxon>Amygdaleae</taxon>
        <taxon>Prunus</taxon>
    </lineage>
</organism>
<dbReference type="Proteomes" id="UP000250321">
    <property type="component" value="Unassembled WGS sequence"/>
</dbReference>
<protein>
    <submittedName>
        <fullName evidence="1">Uncharacterized protein</fullName>
    </submittedName>
</protein>
<accession>A0A314Z8F7</accession>
<comment type="caution">
    <text evidence="1">The sequence shown here is derived from an EMBL/GenBank/DDBJ whole genome shotgun (WGS) entry which is preliminary data.</text>
</comment>
<keyword evidence="2" id="KW-1185">Reference proteome</keyword>
<evidence type="ECO:0000313" key="1">
    <source>
        <dbReference type="EMBL" id="PQQ16375.1"/>
    </source>
</evidence>
<dbReference type="AlphaFoldDB" id="A0A314Z8F7"/>
<sequence length="68" mass="7271">MSSSGDSSQEGLNVDLGDGLGGDGFASGTCMLVFSFSFDKPLKLIFHVGNEEKQDRGQGICIIEFRPQ</sequence>
<gene>
    <name evidence="1" type="ORF">Pyn_00921</name>
</gene>
<evidence type="ECO:0000313" key="2">
    <source>
        <dbReference type="Proteomes" id="UP000250321"/>
    </source>
</evidence>
<dbReference type="EMBL" id="PJQY01000196">
    <property type="protein sequence ID" value="PQQ16375.1"/>
    <property type="molecule type" value="Genomic_DNA"/>
</dbReference>
<reference evidence="1 2" key="1">
    <citation type="submission" date="2018-02" db="EMBL/GenBank/DDBJ databases">
        <title>Draft genome of wild Prunus yedoensis var. nudiflora.</title>
        <authorList>
            <person name="Baek S."/>
            <person name="Kim J.-H."/>
            <person name="Choi K."/>
            <person name="Kim G.-B."/>
            <person name="Cho A."/>
            <person name="Jang H."/>
            <person name="Shin C.-H."/>
            <person name="Yu H.-J."/>
            <person name="Mun J.-H."/>
        </authorList>
    </citation>
    <scope>NUCLEOTIDE SEQUENCE [LARGE SCALE GENOMIC DNA]</scope>
    <source>
        <strain evidence="2">cv. Jeju island</strain>
        <tissue evidence="1">Leaf</tissue>
    </source>
</reference>
<name>A0A314Z8F7_PRUYE</name>
<proteinExistence type="predicted"/>